<dbReference type="PANTHER" id="PTHR42967">
    <property type="entry name" value="METAL DEPENDENT HYDROLASE"/>
    <property type="match status" value="1"/>
</dbReference>
<gene>
    <name evidence="1" type="ORF">KQI86_15955</name>
</gene>
<proteinExistence type="predicted"/>
<dbReference type="PANTHER" id="PTHR42967:SF1">
    <property type="entry name" value="MBL FOLD METALLO-HYDROLASE"/>
    <property type="match status" value="1"/>
</dbReference>
<name>A0ABS6EN76_9CLOT</name>
<keyword evidence="2" id="KW-1185">Reference proteome</keyword>
<evidence type="ECO:0000313" key="1">
    <source>
        <dbReference type="EMBL" id="MBU5485814.1"/>
    </source>
</evidence>
<dbReference type="EMBL" id="JAHLQF010000004">
    <property type="protein sequence ID" value="MBU5485814.1"/>
    <property type="molecule type" value="Genomic_DNA"/>
</dbReference>
<comment type="caution">
    <text evidence="1">The sequence shown here is derived from an EMBL/GenBank/DDBJ whole genome shotgun (WGS) entry which is preliminary data.</text>
</comment>
<reference evidence="1 2" key="1">
    <citation type="submission" date="2021-06" db="EMBL/GenBank/DDBJ databases">
        <authorList>
            <person name="Sun Q."/>
            <person name="Li D."/>
        </authorList>
    </citation>
    <scope>NUCLEOTIDE SEQUENCE [LARGE SCALE GENOMIC DNA]</scope>
    <source>
        <strain evidence="1 2">MSJ-11</strain>
    </source>
</reference>
<evidence type="ECO:0000313" key="2">
    <source>
        <dbReference type="Proteomes" id="UP000726170"/>
    </source>
</evidence>
<organism evidence="1 2">
    <name type="scientific">Clostridium mobile</name>
    <dbReference type="NCBI Taxonomy" id="2841512"/>
    <lineage>
        <taxon>Bacteria</taxon>
        <taxon>Bacillati</taxon>
        <taxon>Bacillota</taxon>
        <taxon>Clostridia</taxon>
        <taxon>Eubacteriales</taxon>
        <taxon>Clostridiaceae</taxon>
        <taxon>Clostridium</taxon>
    </lineage>
</organism>
<dbReference type="Proteomes" id="UP000726170">
    <property type="component" value="Unassembled WGS sequence"/>
</dbReference>
<accession>A0ABS6EN76</accession>
<sequence length="246" mass="29212">MNEYRAKIHYLYHDGFSVETKNHLLIFDYYKDSPVNEVRNLNNGVVGEEDLKIKDNVLVFSSHGHRDHFNPVILDWIKYNPNINYVLSSDINLPDYKKNYNILWSNKELQLGDVVIKTFDSTDIGVCYLVEVDGLSIFHAGDFNWWYWKDDTMEDKLEMELAFKKEIRKIAEHYVDIAFFPTDPRLDDFFHVGGEYFIDKVKPKLFIPMHFWAKCSTSKKFKDKVERDFCEIVEIKNRGQVIDFVK</sequence>
<dbReference type="RefSeq" id="WP_216440418.1">
    <property type="nucleotide sequence ID" value="NZ_JAHLQF010000004.1"/>
</dbReference>
<protein>
    <submittedName>
        <fullName evidence="1">MBL fold metallo-hydrolase</fullName>
    </submittedName>
</protein>